<name>A0ACC0TUZ7_9AGAM</name>
<gene>
    <name evidence="1" type="ORF">F5148DRAFT_1277911</name>
</gene>
<keyword evidence="2" id="KW-1185">Reference proteome</keyword>
<dbReference type="Proteomes" id="UP001207468">
    <property type="component" value="Unassembled WGS sequence"/>
</dbReference>
<evidence type="ECO:0000313" key="1">
    <source>
        <dbReference type="EMBL" id="KAI9450038.1"/>
    </source>
</evidence>
<evidence type="ECO:0000313" key="2">
    <source>
        <dbReference type="Proteomes" id="UP001207468"/>
    </source>
</evidence>
<dbReference type="EMBL" id="JAGFNK010000458">
    <property type="protein sequence ID" value="KAI9450038.1"/>
    <property type="molecule type" value="Genomic_DNA"/>
</dbReference>
<accession>A0ACC0TUZ7</accession>
<sequence>MKPTVLTFHDVFPQSTAGAPIPNASEMPGYAGYKDQFVDGEANIWAPFASKLDWEMAQWAKLRGPGSTALTELLKLEGLPDLLGLSYKNATELNKIIDKQLPLRPHFQRKEIVIAGEAYDVYFCDIIACIKVLYSDPQFTGILVFTPEQHYADPDMGVRLYHDMHTGKWWWEMQKIVEQKTPGATVIPIILSSNKTLVTLFGNKTVYPIYMTIGTLPKEICHKPSRHGQILLGYLPTTQLQQITNNASRHHVVANLFHACLSRIVGPLKEAGISGIYMASGDGIVRRCHPIFANYVGDYPEQLLVTLVKNGECPTCEAPHNELGEDCNTQHPLRNIDNILDALASVSQGIKPVYHPFWEDLPYANVYHAITPDILHELYQGVIKHMVSWIIQAYGAAEIDARCCHLPPNHNIRLFFKGISHEHDQMCRFILGIIIDIPLPNNLAPGCLICAVHALLDFLYISQYPIHSTETLSTFHDNKSIFIDLGICSDYNFPKLHKAKHYKLAIEAFGTTDNHNTEYTEHLHIYLAKDAYRSTNHIEEFTQMTIWLKHREKIFFHDRFIQWQIAGEPPPADTSWHMTIHPSVQAVPLTSIMSKYGATFFKPTLARYVAHMNNPSLTTAVQVERIAQGIDLPFNTIPVYHNIKFWNTDAQGREETSDLLDSVHIKPSHSDNRGKGVPARFDTVLVKDGDGGHAGVSSAICQPISAIALLKFALAYVEWFTPFKNAPEPNHHMYKISRSLSGGEHIASIIPISDICRSIHLIPKCGAVIPREWTSVTVLDTSTYFFVNPFLNRHSYLTVH</sequence>
<protein>
    <submittedName>
        <fullName evidence="1">Uncharacterized protein</fullName>
    </submittedName>
</protein>
<proteinExistence type="predicted"/>
<comment type="caution">
    <text evidence="1">The sequence shown here is derived from an EMBL/GenBank/DDBJ whole genome shotgun (WGS) entry which is preliminary data.</text>
</comment>
<organism evidence="1 2">
    <name type="scientific">Russula earlei</name>
    <dbReference type="NCBI Taxonomy" id="71964"/>
    <lineage>
        <taxon>Eukaryota</taxon>
        <taxon>Fungi</taxon>
        <taxon>Dikarya</taxon>
        <taxon>Basidiomycota</taxon>
        <taxon>Agaricomycotina</taxon>
        <taxon>Agaricomycetes</taxon>
        <taxon>Russulales</taxon>
        <taxon>Russulaceae</taxon>
        <taxon>Russula</taxon>
    </lineage>
</organism>
<reference evidence="1" key="1">
    <citation type="submission" date="2021-03" db="EMBL/GenBank/DDBJ databases">
        <title>Evolutionary priming and transition to the ectomycorrhizal habit in an iconic lineage of mushroom-forming fungi: is preadaptation a requirement?</title>
        <authorList>
            <consortium name="DOE Joint Genome Institute"/>
            <person name="Looney B.P."/>
            <person name="Miyauchi S."/>
            <person name="Morin E."/>
            <person name="Drula E."/>
            <person name="Courty P.E."/>
            <person name="Chicoki N."/>
            <person name="Fauchery L."/>
            <person name="Kohler A."/>
            <person name="Kuo A."/>
            <person name="LaButti K."/>
            <person name="Pangilinan J."/>
            <person name="Lipzen A."/>
            <person name="Riley R."/>
            <person name="Andreopoulos W."/>
            <person name="He G."/>
            <person name="Johnson J."/>
            <person name="Barry K.W."/>
            <person name="Grigoriev I.V."/>
            <person name="Nagy L."/>
            <person name="Hibbett D."/>
            <person name="Henrissat B."/>
            <person name="Matheny P.B."/>
            <person name="Labbe J."/>
            <person name="Martin A.F."/>
        </authorList>
    </citation>
    <scope>NUCLEOTIDE SEQUENCE</scope>
    <source>
        <strain evidence="1">BPL698</strain>
    </source>
</reference>